<dbReference type="InterPro" id="IPR003583">
    <property type="entry name" value="Hlx-hairpin-Hlx_DNA-bd_motif"/>
</dbReference>
<dbReference type="InterPro" id="IPR004509">
    <property type="entry name" value="Competence_ComEA_HhH"/>
</dbReference>
<sequence>MRLACSPDPDEPPTRPRRVALAPRAAVVAGTLLMVLAAVLAVRTALGAPAAEEGAPGGAEASGSGESLPQAPATAPATQVQGEPPTDPRATTGSGAAGQPGQADSSQDVGQVVVHVTGAVASPGVVVLDQGARVADAIEAAGGVTQEADADQLNLARVLSDGEQVRVPREGEVLTGQEAEAGQAGEQQPGQSASGASQDGPGQEVTGLVNINTASALELEELPGIGPALAQRIVEHREANGPFGSVDELTEVSGIGQAKLEALREMAVV</sequence>
<dbReference type="EMBL" id="CP032514">
    <property type="protein sequence ID" value="AYD90896.1"/>
    <property type="molecule type" value="Genomic_DNA"/>
</dbReference>
<dbReference type="NCBIfam" id="TIGR00426">
    <property type="entry name" value="competence protein ComEA helix-hairpin-helix repeat region"/>
    <property type="match status" value="1"/>
</dbReference>
<dbReference type="Pfam" id="PF12836">
    <property type="entry name" value="HHH_3"/>
    <property type="match status" value="1"/>
</dbReference>
<dbReference type="Pfam" id="PF10531">
    <property type="entry name" value="SLBB"/>
    <property type="match status" value="1"/>
</dbReference>
<feature type="region of interest" description="Disordered" evidence="1">
    <location>
        <begin position="51"/>
        <end position="109"/>
    </location>
</feature>
<dbReference type="InterPro" id="IPR051675">
    <property type="entry name" value="Endo/Exo/Phosphatase_dom_1"/>
</dbReference>
<feature type="region of interest" description="Disordered" evidence="1">
    <location>
        <begin position="179"/>
        <end position="206"/>
    </location>
</feature>
<evidence type="ECO:0000313" key="5">
    <source>
        <dbReference type="Proteomes" id="UP000273001"/>
    </source>
</evidence>
<dbReference type="GO" id="GO:0003677">
    <property type="term" value="F:DNA binding"/>
    <property type="evidence" value="ECO:0007669"/>
    <property type="project" value="UniProtKB-KW"/>
</dbReference>
<organism evidence="4 5">
    <name type="scientific">Actinomyces lilanjuaniae</name>
    <dbReference type="NCBI Taxonomy" id="2321394"/>
    <lineage>
        <taxon>Bacteria</taxon>
        <taxon>Bacillati</taxon>
        <taxon>Actinomycetota</taxon>
        <taxon>Actinomycetes</taxon>
        <taxon>Actinomycetales</taxon>
        <taxon>Actinomycetaceae</taxon>
        <taxon>Actinomyces</taxon>
    </lineage>
</organism>
<feature type="compositionally biased region" description="Low complexity" evidence="1">
    <location>
        <begin position="179"/>
        <end position="203"/>
    </location>
</feature>
<dbReference type="PANTHER" id="PTHR21180">
    <property type="entry name" value="ENDONUCLEASE/EXONUCLEASE/PHOSPHATASE FAMILY DOMAIN-CONTAINING PROTEIN 1"/>
    <property type="match status" value="1"/>
</dbReference>
<protein>
    <submittedName>
        <fullName evidence="4">ComEA family DNA-binding protein</fullName>
    </submittedName>
</protein>
<evidence type="ECO:0000256" key="2">
    <source>
        <dbReference type="SAM" id="Phobius"/>
    </source>
</evidence>
<evidence type="ECO:0000259" key="3">
    <source>
        <dbReference type="SMART" id="SM00278"/>
    </source>
</evidence>
<dbReference type="Gene3D" id="1.10.150.320">
    <property type="entry name" value="Photosystem II 12 kDa extrinsic protein"/>
    <property type="match status" value="1"/>
</dbReference>
<keyword evidence="4" id="KW-0238">DNA-binding</keyword>
<feature type="compositionally biased region" description="Low complexity" evidence="1">
    <location>
        <begin position="51"/>
        <end position="79"/>
    </location>
</feature>
<feature type="domain" description="Helix-hairpin-helix DNA-binding motif class 1" evidence="3">
    <location>
        <begin position="247"/>
        <end position="266"/>
    </location>
</feature>
<dbReference type="Gene3D" id="3.10.560.10">
    <property type="entry name" value="Outer membrane lipoprotein wza domain like"/>
    <property type="match status" value="1"/>
</dbReference>
<feature type="domain" description="Helix-hairpin-helix DNA-binding motif class 1" evidence="3">
    <location>
        <begin position="217"/>
        <end position="236"/>
    </location>
</feature>
<keyword evidence="2" id="KW-0812">Transmembrane</keyword>
<dbReference type="InterPro" id="IPR010994">
    <property type="entry name" value="RuvA_2-like"/>
</dbReference>
<gene>
    <name evidence="4" type="ORF">D5R93_08030</name>
</gene>
<evidence type="ECO:0000313" key="4">
    <source>
        <dbReference type="EMBL" id="AYD90896.1"/>
    </source>
</evidence>
<name>A0ABM6Z6V8_9ACTO</name>
<accession>A0ABM6Z6V8</accession>
<feature type="transmembrane region" description="Helical" evidence="2">
    <location>
        <begin position="21"/>
        <end position="42"/>
    </location>
</feature>
<dbReference type="PANTHER" id="PTHR21180:SF32">
    <property type="entry name" value="ENDONUCLEASE_EXONUCLEASE_PHOSPHATASE FAMILY DOMAIN-CONTAINING PROTEIN 1"/>
    <property type="match status" value="1"/>
</dbReference>
<dbReference type="SUPFAM" id="SSF47781">
    <property type="entry name" value="RuvA domain 2-like"/>
    <property type="match status" value="1"/>
</dbReference>
<dbReference type="InterPro" id="IPR019554">
    <property type="entry name" value="Soluble_ligand-bd"/>
</dbReference>
<keyword evidence="2" id="KW-0472">Membrane</keyword>
<dbReference type="Proteomes" id="UP000273001">
    <property type="component" value="Chromosome"/>
</dbReference>
<proteinExistence type="predicted"/>
<dbReference type="SMART" id="SM00278">
    <property type="entry name" value="HhH1"/>
    <property type="match status" value="2"/>
</dbReference>
<reference evidence="4 5" key="1">
    <citation type="submission" date="2018-09" db="EMBL/GenBank/DDBJ databases">
        <authorList>
            <person name="Li J."/>
        </authorList>
    </citation>
    <scope>NUCLEOTIDE SEQUENCE [LARGE SCALE GENOMIC DNA]</scope>
    <source>
        <strain evidence="4 5">2129</strain>
    </source>
</reference>
<evidence type="ECO:0000256" key="1">
    <source>
        <dbReference type="SAM" id="MobiDB-lite"/>
    </source>
</evidence>
<keyword evidence="5" id="KW-1185">Reference proteome</keyword>
<keyword evidence="2" id="KW-1133">Transmembrane helix</keyword>